<accession>A0A2M9C3F9</accession>
<dbReference type="PANTHER" id="PTHR30344">
    <property type="entry name" value="6-PHOSPHOGLUCONOLACTONASE-RELATED"/>
    <property type="match status" value="1"/>
</dbReference>
<organism evidence="2 3">
    <name type="scientific">Compostimonas suwonensis</name>
    <dbReference type="NCBI Taxonomy" id="1048394"/>
    <lineage>
        <taxon>Bacteria</taxon>
        <taxon>Bacillati</taxon>
        <taxon>Actinomycetota</taxon>
        <taxon>Actinomycetes</taxon>
        <taxon>Micrococcales</taxon>
        <taxon>Microbacteriaceae</taxon>
        <taxon>Compostimonas</taxon>
    </lineage>
</organism>
<proteinExistence type="inferred from homology"/>
<dbReference type="InterPro" id="IPR019405">
    <property type="entry name" value="Lactonase_7-beta_prop"/>
</dbReference>
<dbReference type="Proteomes" id="UP000230161">
    <property type="component" value="Unassembled WGS sequence"/>
</dbReference>
<dbReference type="AlphaFoldDB" id="A0A2M9C3F9"/>
<gene>
    <name evidence="2" type="ORF">CLV54_0022</name>
</gene>
<dbReference type="InterPro" id="IPR015943">
    <property type="entry name" value="WD40/YVTN_repeat-like_dom_sf"/>
</dbReference>
<evidence type="ECO:0000313" key="2">
    <source>
        <dbReference type="EMBL" id="PJJ64997.1"/>
    </source>
</evidence>
<dbReference type="PANTHER" id="PTHR30344:SF1">
    <property type="entry name" value="6-PHOSPHOGLUCONOLACTONASE"/>
    <property type="match status" value="1"/>
</dbReference>
<dbReference type="SUPFAM" id="SSF51004">
    <property type="entry name" value="C-terminal (heme d1) domain of cytochrome cd1-nitrite reductase"/>
    <property type="match status" value="1"/>
</dbReference>
<dbReference type="GO" id="GO:0017057">
    <property type="term" value="F:6-phosphogluconolactonase activity"/>
    <property type="evidence" value="ECO:0007669"/>
    <property type="project" value="TreeGrafter"/>
</dbReference>
<dbReference type="InterPro" id="IPR011048">
    <property type="entry name" value="Haem_d1_sf"/>
</dbReference>
<comment type="caution">
    <text evidence="2">The sequence shown here is derived from an EMBL/GenBank/DDBJ whole genome shotgun (WGS) entry which is preliminary data.</text>
</comment>
<dbReference type="Pfam" id="PF10282">
    <property type="entry name" value="Lactonase"/>
    <property type="match status" value="1"/>
</dbReference>
<comment type="similarity">
    <text evidence="1">Belongs to the cycloisomerase 2 family.</text>
</comment>
<reference evidence="2 3" key="1">
    <citation type="submission" date="2017-11" db="EMBL/GenBank/DDBJ databases">
        <title>Genomic Encyclopedia of Archaeal and Bacterial Type Strains, Phase II (KMG-II): From Individual Species to Whole Genera.</title>
        <authorList>
            <person name="Goeker M."/>
        </authorList>
    </citation>
    <scope>NUCLEOTIDE SEQUENCE [LARGE SCALE GENOMIC DNA]</scope>
    <source>
        <strain evidence="2 3">DSM 25625</strain>
    </source>
</reference>
<evidence type="ECO:0000313" key="3">
    <source>
        <dbReference type="Proteomes" id="UP000230161"/>
    </source>
</evidence>
<name>A0A2M9C3F9_9MICO</name>
<dbReference type="EMBL" id="PGFB01000001">
    <property type="protein sequence ID" value="PJJ64997.1"/>
    <property type="molecule type" value="Genomic_DNA"/>
</dbReference>
<dbReference type="Gene3D" id="2.130.10.10">
    <property type="entry name" value="YVTN repeat-like/Quinoprotein amine dehydrogenase"/>
    <property type="match status" value="1"/>
</dbReference>
<sequence length="355" mass="38366">MAERALRMHIGSYSLPSPWAAAPDGHGAGIVLAELDRADGSLTLLDARHDDDPAYILSDRNAGILWTTSEVEHGGELVGYRVASDGVLGEASRVETGVDAPCHVHVDLSHGIAITAHYQGRRFCVISLADGMPEHVLQVIDPPQWPAGVDRRAARPRPHSSLSVGDLVVAADCGRDALLLYAIDRAAETPLRLVDSLALPEGTGPRHLAFDGERKLIFVSNQNRAGISVVFIDEAARRLELRQIIASPGLGRGDSLPSEIALHPELDLVYIANRRDESISSFEIVSDAGELAPRASVDVHGAWPRHFRITPEADFLLVANQNSDQVVSFSIDGDGGLEWTGRSLDVATPTMIRYW</sequence>
<dbReference type="InterPro" id="IPR050282">
    <property type="entry name" value="Cycloisomerase_2"/>
</dbReference>
<keyword evidence="3" id="KW-1185">Reference proteome</keyword>
<evidence type="ECO:0000256" key="1">
    <source>
        <dbReference type="ARBA" id="ARBA00005564"/>
    </source>
</evidence>
<protein>
    <submittedName>
        <fullName evidence="2">6-phosphogluconolactonase</fullName>
    </submittedName>
</protein>